<reference evidence="2 3" key="1">
    <citation type="submission" date="2013-07" db="EMBL/GenBank/DDBJ databases">
        <title>Sulfurimonas hongkongensis AST-10 Genome Sequencing.</title>
        <authorList>
            <person name="Cai L."/>
            <person name="Zhang T."/>
        </authorList>
    </citation>
    <scope>NUCLEOTIDE SEQUENCE [LARGE SCALE GENOMIC DNA]</scope>
    <source>
        <strain evidence="2 3">AST-10</strain>
    </source>
</reference>
<evidence type="ECO:0000313" key="2">
    <source>
        <dbReference type="EMBL" id="EQB39076.1"/>
    </source>
</evidence>
<dbReference type="AlphaFoldDB" id="T0JLR6"/>
<dbReference type="EMBL" id="AUPZ01000010">
    <property type="protein sequence ID" value="EQB39076.1"/>
    <property type="molecule type" value="Genomic_DNA"/>
</dbReference>
<dbReference type="RefSeq" id="WP_021287837.1">
    <property type="nucleotide sequence ID" value="NZ_AUPZ01000010.1"/>
</dbReference>
<dbReference type="STRING" id="1172190.M947_07905"/>
<protein>
    <submittedName>
        <fullName evidence="2">Uncharacterized protein</fullName>
    </submittedName>
</protein>
<comment type="caution">
    <text evidence="2">The sequence shown here is derived from an EMBL/GenBank/DDBJ whole genome shotgun (WGS) entry which is preliminary data.</text>
</comment>
<proteinExistence type="predicted"/>
<dbReference type="Proteomes" id="UP000015520">
    <property type="component" value="Unassembled WGS sequence"/>
</dbReference>
<dbReference type="OrthoDB" id="5336928at2"/>
<evidence type="ECO:0000256" key="1">
    <source>
        <dbReference type="SAM" id="Phobius"/>
    </source>
</evidence>
<keyword evidence="1" id="KW-1133">Transmembrane helix</keyword>
<name>T0JLR6_9BACT</name>
<organism evidence="2 3">
    <name type="scientific">Sulfurimonas hongkongensis</name>
    <dbReference type="NCBI Taxonomy" id="1172190"/>
    <lineage>
        <taxon>Bacteria</taxon>
        <taxon>Pseudomonadati</taxon>
        <taxon>Campylobacterota</taxon>
        <taxon>Epsilonproteobacteria</taxon>
        <taxon>Campylobacterales</taxon>
        <taxon>Sulfurimonadaceae</taxon>
        <taxon>Sulfurimonas</taxon>
    </lineage>
</organism>
<keyword evidence="3" id="KW-1185">Reference proteome</keyword>
<feature type="transmembrane region" description="Helical" evidence="1">
    <location>
        <begin position="45"/>
        <end position="68"/>
    </location>
</feature>
<gene>
    <name evidence="2" type="ORF">M947_07905</name>
</gene>
<accession>T0JLR6</accession>
<evidence type="ECO:0000313" key="3">
    <source>
        <dbReference type="Proteomes" id="UP000015520"/>
    </source>
</evidence>
<sequence length="83" mass="9380">MILQERKDKADIIAKEADIVYKKLFTLMAVSGAIGGFGLSIFDRAFIVSLLLFVPFLFLSFGIVLAYLKLNKLELLIKDLRNE</sequence>
<keyword evidence="1" id="KW-0812">Transmembrane</keyword>
<feature type="transmembrane region" description="Helical" evidence="1">
    <location>
        <begin position="20"/>
        <end position="39"/>
    </location>
</feature>
<keyword evidence="1" id="KW-0472">Membrane</keyword>